<reference evidence="1 2" key="1">
    <citation type="submission" date="2016-10" db="EMBL/GenBank/DDBJ databases">
        <authorList>
            <person name="de Groot N.N."/>
        </authorList>
    </citation>
    <scope>NUCLEOTIDE SEQUENCE [LARGE SCALE GENOMIC DNA]</scope>
    <source>
        <strain evidence="1 2">DSM 44892</strain>
    </source>
</reference>
<dbReference type="Proteomes" id="UP000183263">
    <property type="component" value="Unassembled WGS sequence"/>
</dbReference>
<evidence type="ECO:0008006" key="3">
    <source>
        <dbReference type="Google" id="ProtNLM"/>
    </source>
</evidence>
<dbReference type="AlphaFoldDB" id="A0A1G8R5Z9"/>
<keyword evidence="2" id="KW-1185">Reference proteome</keyword>
<gene>
    <name evidence="1" type="ORF">SAMN05444695_11717</name>
</gene>
<evidence type="ECO:0000313" key="2">
    <source>
        <dbReference type="Proteomes" id="UP000183263"/>
    </source>
</evidence>
<accession>A0A1G8R5Z9</accession>
<sequence>MSNQVVMDSEAVAAAGRDLVERAAAVADQIPLVGGFEFTSAAAGREYAGPGGDLASALTVVESVFRQWTEHMDALGTQLVNTAGDYRTTDDGTAAALGGVRS</sequence>
<evidence type="ECO:0000313" key="1">
    <source>
        <dbReference type="EMBL" id="SDJ12402.1"/>
    </source>
</evidence>
<name>A0A1G8R5Z9_9NOCA</name>
<protein>
    <recommendedName>
        <fullName evidence="3">Excreted virulence factor EspC, type VII ESX diderm</fullName>
    </recommendedName>
</protein>
<dbReference type="RefSeq" id="WP_072739822.1">
    <property type="nucleotide sequence ID" value="NZ_CP048813.1"/>
</dbReference>
<proteinExistence type="predicted"/>
<dbReference type="EMBL" id="FNDN01000017">
    <property type="protein sequence ID" value="SDJ12402.1"/>
    <property type="molecule type" value="Genomic_DNA"/>
</dbReference>
<organism evidence="1 2">
    <name type="scientific">Rhodococcus triatomae</name>
    <dbReference type="NCBI Taxonomy" id="300028"/>
    <lineage>
        <taxon>Bacteria</taxon>
        <taxon>Bacillati</taxon>
        <taxon>Actinomycetota</taxon>
        <taxon>Actinomycetes</taxon>
        <taxon>Mycobacteriales</taxon>
        <taxon>Nocardiaceae</taxon>
        <taxon>Rhodococcus</taxon>
    </lineage>
</organism>